<evidence type="ECO:0000256" key="2">
    <source>
        <dbReference type="SAM" id="MobiDB-lite"/>
    </source>
</evidence>
<sequence length="440" mass="51782">MGKGVEFYQSVVKPVHPTNVNTHGLFGIEYVKQHMMTADGFWTPGSITDEFLKMTDLLRKRLQFSNLEKVSQRKRLFHHYRVLKRQIRNGRRKWVKMISEDDSLEVRNLLTGNKGMQRLYQTMSLNQIVDNINQRTFTLRKERDRLTARLENLKADYEKALRAKSDIENRNRYHDLYVLDEQFKSYEKKKLLVNSQTRLAAIKTINGSYQKIIAILRYDEIFYEPILNSLDKDILDQEHFIKHILHLGSPAIARFSELSEDFRLLGEAIEAQDKYQANILDYMKNRAKAFVLFRYSLWNIHDIMRHVAPSRGRPAPYPNEYLKLPLLKFEMLTMRAVPPEAFEENISSLMKTAEKKLRAVMLAFYQLKVKPNEVIRARADYQSDYIHRQELLVSETNSSWTKQEFIVTETAAKSTNNVPNRKQIKAQSAKLVEETAKRDE</sequence>
<proteinExistence type="predicted"/>
<name>A0A1B0BY81_9MUSC</name>
<feature type="compositionally biased region" description="Basic and acidic residues" evidence="2">
    <location>
        <begin position="431"/>
        <end position="440"/>
    </location>
</feature>
<evidence type="ECO:0000256" key="1">
    <source>
        <dbReference type="SAM" id="Coils"/>
    </source>
</evidence>
<protein>
    <submittedName>
        <fullName evidence="3">Uncharacterized protein</fullName>
    </submittedName>
</protein>
<dbReference type="AlphaFoldDB" id="A0A1B0BY81"/>
<dbReference type="Proteomes" id="UP000092460">
    <property type="component" value="Unassembled WGS sequence"/>
</dbReference>
<keyword evidence="1" id="KW-0175">Coiled coil</keyword>
<accession>A0A1B0BY81</accession>
<evidence type="ECO:0000313" key="4">
    <source>
        <dbReference type="Proteomes" id="UP000092460"/>
    </source>
</evidence>
<feature type="coiled-coil region" evidence="1">
    <location>
        <begin position="136"/>
        <end position="170"/>
    </location>
</feature>
<feature type="region of interest" description="Disordered" evidence="2">
    <location>
        <begin position="416"/>
        <end position="440"/>
    </location>
</feature>
<keyword evidence="4" id="KW-1185">Reference proteome</keyword>
<dbReference type="EMBL" id="JXJN01022534">
    <property type="status" value="NOT_ANNOTATED_CDS"/>
    <property type="molecule type" value="Genomic_DNA"/>
</dbReference>
<dbReference type="EnsemblMetazoa" id="GPPI044055-RA">
    <property type="protein sequence ID" value="GPPI044055-PA"/>
    <property type="gene ID" value="GPPI044055"/>
</dbReference>
<dbReference type="EMBL" id="JXJN01022533">
    <property type="status" value="NOT_ANNOTATED_CDS"/>
    <property type="molecule type" value="Genomic_DNA"/>
</dbReference>
<reference evidence="3" key="2">
    <citation type="submission" date="2020-05" db="UniProtKB">
        <authorList>
            <consortium name="EnsemblMetazoa"/>
        </authorList>
    </citation>
    <scope>IDENTIFICATION</scope>
    <source>
        <strain evidence="3">IAEA</strain>
    </source>
</reference>
<evidence type="ECO:0000313" key="3">
    <source>
        <dbReference type="EnsemblMetazoa" id="GPPI044055-PA"/>
    </source>
</evidence>
<reference evidence="4" key="1">
    <citation type="submission" date="2015-01" db="EMBL/GenBank/DDBJ databases">
        <authorList>
            <person name="Aksoy S."/>
            <person name="Warren W."/>
            <person name="Wilson R.K."/>
        </authorList>
    </citation>
    <scope>NUCLEOTIDE SEQUENCE [LARGE SCALE GENOMIC DNA]</scope>
    <source>
        <strain evidence="4">IAEA</strain>
    </source>
</reference>
<dbReference type="VEuPathDB" id="VectorBase:GPPI044055"/>
<organism evidence="3 4">
    <name type="scientific">Glossina palpalis gambiensis</name>
    <dbReference type="NCBI Taxonomy" id="67801"/>
    <lineage>
        <taxon>Eukaryota</taxon>
        <taxon>Metazoa</taxon>
        <taxon>Ecdysozoa</taxon>
        <taxon>Arthropoda</taxon>
        <taxon>Hexapoda</taxon>
        <taxon>Insecta</taxon>
        <taxon>Pterygota</taxon>
        <taxon>Neoptera</taxon>
        <taxon>Endopterygota</taxon>
        <taxon>Diptera</taxon>
        <taxon>Brachycera</taxon>
        <taxon>Muscomorpha</taxon>
        <taxon>Hippoboscoidea</taxon>
        <taxon>Glossinidae</taxon>
        <taxon>Glossina</taxon>
    </lineage>
</organism>